<protein>
    <submittedName>
        <fullName evidence="7">M56 family metallopeptidase</fullName>
    </submittedName>
</protein>
<comment type="subcellular location">
    <subcellularLocation>
        <location evidence="1">Membrane</location>
        <topology evidence="1">Single-pass membrane protein</topology>
    </subcellularLocation>
</comment>
<dbReference type="RefSeq" id="WP_258815273.1">
    <property type="nucleotide sequence ID" value="NZ_JANUGW010000002.1"/>
</dbReference>
<comment type="caution">
    <text evidence="7">The sequence shown here is derived from an EMBL/GenBank/DDBJ whole genome shotgun (WGS) entry which is preliminary data.</text>
</comment>
<dbReference type="InterPro" id="IPR052173">
    <property type="entry name" value="Beta-lactam_resp_regulator"/>
</dbReference>
<dbReference type="Pfam" id="PF05569">
    <property type="entry name" value="Peptidase_M56"/>
    <property type="match status" value="1"/>
</dbReference>
<evidence type="ECO:0000256" key="4">
    <source>
        <dbReference type="ARBA" id="ARBA00023136"/>
    </source>
</evidence>
<evidence type="ECO:0000313" key="8">
    <source>
        <dbReference type="Proteomes" id="UP001204151"/>
    </source>
</evidence>
<evidence type="ECO:0000259" key="6">
    <source>
        <dbReference type="PROSITE" id="PS52015"/>
    </source>
</evidence>
<dbReference type="CDD" id="cd07341">
    <property type="entry name" value="M56_BlaR1_MecR1_like"/>
    <property type="match status" value="1"/>
</dbReference>
<feature type="transmembrane region" description="Helical" evidence="5">
    <location>
        <begin position="112"/>
        <end position="137"/>
    </location>
</feature>
<evidence type="ECO:0000256" key="5">
    <source>
        <dbReference type="SAM" id="Phobius"/>
    </source>
</evidence>
<feature type="transmembrane region" description="Helical" evidence="5">
    <location>
        <begin position="83"/>
        <end position="106"/>
    </location>
</feature>
<name>A0ABT1ZLI7_9BURK</name>
<reference evidence="7 8" key="1">
    <citation type="submission" date="2022-08" db="EMBL/GenBank/DDBJ databases">
        <title>Reclassification of Massilia species as members of the genera Telluria, Duganella, Pseudoduganella, Mokoshia gen. nov. and Zemynaea gen. nov. using orthogonal and non-orthogonal genome-based approaches.</title>
        <authorList>
            <person name="Bowman J.P."/>
        </authorList>
    </citation>
    <scope>NUCLEOTIDE SEQUENCE [LARGE SCALE GENOMIC DNA]</scope>
    <source>
        <strain evidence="7 8">JCM 31316</strain>
    </source>
</reference>
<organism evidence="7 8">
    <name type="scientific">Massilia pinisoli</name>
    <dbReference type="NCBI Taxonomy" id="1772194"/>
    <lineage>
        <taxon>Bacteria</taxon>
        <taxon>Pseudomonadati</taxon>
        <taxon>Pseudomonadota</taxon>
        <taxon>Betaproteobacteria</taxon>
        <taxon>Burkholderiales</taxon>
        <taxon>Oxalobacteraceae</taxon>
        <taxon>Telluria group</taxon>
        <taxon>Massilia</taxon>
    </lineage>
</organism>
<accession>A0ABT1ZLI7</accession>
<dbReference type="InterPro" id="IPR006260">
    <property type="entry name" value="TonB/TolA_C"/>
</dbReference>
<keyword evidence="8" id="KW-1185">Reference proteome</keyword>
<evidence type="ECO:0000313" key="7">
    <source>
        <dbReference type="EMBL" id="MCS0580609.1"/>
    </source>
</evidence>
<dbReference type="Pfam" id="PF03544">
    <property type="entry name" value="TonB_C"/>
    <property type="match status" value="1"/>
</dbReference>
<keyword evidence="2 5" id="KW-0812">Transmembrane</keyword>
<dbReference type="Gene3D" id="3.30.2010.10">
    <property type="entry name" value="Metalloproteases ('zincins'), catalytic domain"/>
    <property type="match status" value="1"/>
</dbReference>
<dbReference type="PANTHER" id="PTHR34978">
    <property type="entry name" value="POSSIBLE SENSOR-TRANSDUCER PROTEIN BLAR"/>
    <property type="match status" value="1"/>
</dbReference>
<dbReference type="NCBIfam" id="TIGR01352">
    <property type="entry name" value="tonB_Cterm"/>
    <property type="match status" value="1"/>
</dbReference>
<dbReference type="InterPro" id="IPR008756">
    <property type="entry name" value="Peptidase_M56"/>
</dbReference>
<feature type="transmembrane region" description="Helical" evidence="5">
    <location>
        <begin position="144"/>
        <end position="166"/>
    </location>
</feature>
<evidence type="ECO:0000256" key="3">
    <source>
        <dbReference type="ARBA" id="ARBA00022989"/>
    </source>
</evidence>
<evidence type="ECO:0000256" key="1">
    <source>
        <dbReference type="ARBA" id="ARBA00004167"/>
    </source>
</evidence>
<sequence>MSAGLVNGLLSGLLPTSLLAPLPSPLPDAWTDALTRLLSALSSGFVPSLGWTLLHFVWQGALIGCATAVLLVALRNARPERRYAVACLALLLCVAWPAVDFVTMLLDGRDVAAARMLPLASAPAAASSDAVGLLAWLQRHLDGIVGAWAACAAAFGLRMALGLVWVGRASHGRAAVAQSNEERVWQTKLAQLATRYGIDRTVRLRIVDSLASPVTAGCWRPIVLVPAALVTGMPPQLLEALLAHELGHVRRHDYLVNLMQTVIEALLFYHPAVWWLSRRIRHEREQIADDFAARRLGEPRRLARALSELERLQFSSHHLAQAAAGGDLMARIRRLVRPDPQALDWRAAIPVLGLVLACAASAHALATRDAPVVRTAGLTRPAVADFSTCSKPHYPQADIAAYHEGTVTLNFRVDATGFVTASTILQSSGYASMDEAARAALYRCRFVPALRDGQPVPAWQPVQYVWTLA</sequence>
<dbReference type="Gene3D" id="3.30.1150.10">
    <property type="match status" value="1"/>
</dbReference>
<keyword evidence="4 5" id="KW-0472">Membrane</keyword>
<dbReference type="EMBL" id="JANUGW010000002">
    <property type="protein sequence ID" value="MCS0580609.1"/>
    <property type="molecule type" value="Genomic_DNA"/>
</dbReference>
<gene>
    <name evidence="7" type="ORF">NX784_03300</name>
</gene>
<dbReference type="PANTHER" id="PTHR34978:SF3">
    <property type="entry name" value="SLR0241 PROTEIN"/>
    <property type="match status" value="1"/>
</dbReference>
<keyword evidence="3 5" id="KW-1133">Transmembrane helix</keyword>
<feature type="domain" description="TonB C-terminal" evidence="6">
    <location>
        <begin position="379"/>
        <end position="469"/>
    </location>
</feature>
<dbReference type="PROSITE" id="PS52015">
    <property type="entry name" value="TONB_CTD"/>
    <property type="match status" value="1"/>
</dbReference>
<dbReference type="SUPFAM" id="SSF74653">
    <property type="entry name" value="TolA/TonB C-terminal domain"/>
    <property type="match status" value="1"/>
</dbReference>
<dbReference type="Proteomes" id="UP001204151">
    <property type="component" value="Unassembled WGS sequence"/>
</dbReference>
<feature type="transmembrane region" description="Helical" evidence="5">
    <location>
        <begin position="56"/>
        <end position="74"/>
    </location>
</feature>
<dbReference type="InterPro" id="IPR037682">
    <property type="entry name" value="TonB_C"/>
</dbReference>
<proteinExistence type="predicted"/>
<evidence type="ECO:0000256" key="2">
    <source>
        <dbReference type="ARBA" id="ARBA00022692"/>
    </source>
</evidence>